<organism evidence="3 4">
    <name type="scientific">Panicum virgatum</name>
    <name type="common">Blackwell switchgrass</name>
    <dbReference type="NCBI Taxonomy" id="38727"/>
    <lineage>
        <taxon>Eukaryota</taxon>
        <taxon>Viridiplantae</taxon>
        <taxon>Streptophyta</taxon>
        <taxon>Embryophyta</taxon>
        <taxon>Tracheophyta</taxon>
        <taxon>Spermatophyta</taxon>
        <taxon>Magnoliopsida</taxon>
        <taxon>Liliopsida</taxon>
        <taxon>Poales</taxon>
        <taxon>Poaceae</taxon>
        <taxon>PACMAD clade</taxon>
        <taxon>Panicoideae</taxon>
        <taxon>Panicodae</taxon>
        <taxon>Paniceae</taxon>
        <taxon>Panicinae</taxon>
        <taxon>Panicum</taxon>
        <taxon>Panicum sect. Hiantes</taxon>
    </lineage>
</organism>
<comment type="caution">
    <text evidence="3">The sequence shown here is derived from an EMBL/GenBank/DDBJ whole genome shotgun (WGS) entry which is preliminary data.</text>
</comment>
<dbReference type="Gene3D" id="1.20.1280.50">
    <property type="match status" value="1"/>
</dbReference>
<dbReference type="SUPFAM" id="SSF81383">
    <property type="entry name" value="F-box domain"/>
    <property type="match status" value="1"/>
</dbReference>
<dbReference type="InterPro" id="IPR001810">
    <property type="entry name" value="F-box_dom"/>
</dbReference>
<feature type="compositionally biased region" description="Pro residues" evidence="1">
    <location>
        <begin position="1"/>
        <end position="12"/>
    </location>
</feature>
<name>A0A8T0RHX0_PANVG</name>
<feature type="domain" description="F-box" evidence="2">
    <location>
        <begin position="50"/>
        <end position="90"/>
    </location>
</feature>
<gene>
    <name evidence="3" type="ORF">PVAP13_6KG290506</name>
</gene>
<sequence>MDLGPGPRPLPFSLPQIDGFSSPQPWRGAPGRRGRRGVPGRRAGRGARDAVAELTDDVISRVPVKSICRCKMVCRRWRDLISHPEHRRRLPQTLEGFFCMSYDGNRFPKMARHFTNVSGTGEPLIDPSLSFLPRYESTDIVDSCNGLLRSCFAAAGNPLIP</sequence>
<evidence type="ECO:0000259" key="2">
    <source>
        <dbReference type="SMART" id="SM00256"/>
    </source>
</evidence>
<feature type="compositionally biased region" description="Basic residues" evidence="1">
    <location>
        <begin position="30"/>
        <end position="45"/>
    </location>
</feature>
<proteinExistence type="predicted"/>
<evidence type="ECO:0000313" key="3">
    <source>
        <dbReference type="EMBL" id="KAG2584279.1"/>
    </source>
</evidence>
<evidence type="ECO:0000313" key="4">
    <source>
        <dbReference type="Proteomes" id="UP000823388"/>
    </source>
</evidence>
<accession>A0A8T0RHX0</accession>
<dbReference type="Proteomes" id="UP000823388">
    <property type="component" value="Chromosome 6K"/>
</dbReference>
<dbReference type="InterPro" id="IPR036047">
    <property type="entry name" value="F-box-like_dom_sf"/>
</dbReference>
<dbReference type="PANTHER" id="PTHR35546">
    <property type="entry name" value="F-BOX PROTEIN INTERACTION DOMAIN PROTEIN-RELATED"/>
    <property type="match status" value="1"/>
</dbReference>
<dbReference type="InterPro" id="IPR055290">
    <property type="entry name" value="At3g26010-like"/>
</dbReference>
<keyword evidence="4" id="KW-1185">Reference proteome</keyword>
<reference evidence="3" key="1">
    <citation type="submission" date="2020-05" db="EMBL/GenBank/DDBJ databases">
        <title>WGS assembly of Panicum virgatum.</title>
        <authorList>
            <person name="Lovell J.T."/>
            <person name="Jenkins J."/>
            <person name="Shu S."/>
            <person name="Juenger T.E."/>
            <person name="Schmutz J."/>
        </authorList>
    </citation>
    <scope>NUCLEOTIDE SEQUENCE</scope>
    <source>
        <strain evidence="3">AP13</strain>
    </source>
</reference>
<feature type="region of interest" description="Disordered" evidence="1">
    <location>
        <begin position="1"/>
        <end position="47"/>
    </location>
</feature>
<dbReference type="EMBL" id="CM029047">
    <property type="protein sequence ID" value="KAG2584279.1"/>
    <property type="molecule type" value="Genomic_DNA"/>
</dbReference>
<dbReference type="PANTHER" id="PTHR35546:SF105">
    <property type="entry name" value="OS05G0139200 PROTEIN"/>
    <property type="match status" value="1"/>
</dbReference>
<evidence type="ECO:0000256" key="1">
    <source>
        <dbReference type="SAM" id="MobiDB-lite"/>
    </source>
</evidence>
<protein>
    <recommendedName>
        <fullName evidence="2">F-box domain-containing protein</fullName>
    </recommendedName>
</protein>
<dbReference type="SMART" id="SM00256">
    <property type="entry name" value="FBOX"/>
    <property type="match status" value="1"/>
</dbReference>
<dbReference type="Pfam" id="PF00646">
    <property type="entry name" value="F-box"/>
    <property type="match status" value="1"/>
</dbReference>
<dbReference type="AlphaFoldDB" id="A0A8T0RHX0"/>